<gene>
    <name evidence="1" type="ORF">NCTC13063_00828</name>
</gene>
<comment type="caution">
    <text evidence="1">The sequence shown here is derived from an EMBL/GenBank/DDBJ whole genome shotgun (WGS) entry which is preliminary data.</text>
</comment>
<sequence length="215" mass="23946">MRKVVYGLLAVVGGVMLFSSCNRGETYAEQKDREREAINALVVKQGIKVISESEFLTDTTTDVSKNEFVLFDNTGVYMQIVKRGTGEKIADGETTDVLCRFKEANLFVNPNLSPDSCLTNTTHAYAYKPDKLTVTNNSGTFTASFLSGLMYDTYKTTSVPSGWLIPLTYIKLDRLKSAGSELAKVRLIVPHTQGQQNATQNVYPCYYEISYEKGR</sequence>
<proteinExistence type="predicted"/>
<dbReference type="Pfam" id="PF16109">
    <property type="entry name" value="DUF4827"/>
    <property type="match status" value="1"/>
</dbReference>
<dbReference type="InterPro" id="IPR032252">
    <property type="entry name" value="DUF4827"/>
</dbReference>
<dbReference type="PROSITE" id="PS51257">
    <property type="entry name" value="PROKAR_LIPOPROTEIN"/>
    <property type="match status" value="1"/>
</dbReference>
<evidence type="ECO:0000313" key="1">
    <source>
        <dbReference type="EMBL" id="SUB79561.1"/>
    </source>
</evidence>
<dbReference type="Gene3D" id="3.10.50.40">
    <property type="match status" value="1"/>
</dbReference>
<protein>
    <recommendedName>
        <fullName evidence="3">DUF4827 domain-containing protein</fullName>
    </recommendedName>
</protein>
<dbReference type="GO" id="GO:0003755">
    <property type="term" value="F:peptidyl-prolyl cis-trans isomerase activity"/>
    <property type="evidence" value="ECO:0007669"/>
    <property type="project" value="InterPro"/>
</dbReference>
<dbReference type="RefSeq" id="WP_004340365.1">
    <property type="nucleotide sequence ID" value="NZ_CALLWX010000024.1"/>
</dbReference>
<reference evidence="1 2" key="1">
    <citation type="submission" date="2018-06" db="EMBL/GenBank/DDBJ databases">
        <authorList>
            <consortium name="Pathogen Informatics"/>
            <person name="Doyle S."/>
        </authorList>
    </citation>
    <scope>NUCLEOTIDE SEQUENCE [LARGE SCALE GENOMIC DNA]</scope>
    <source>
        <strain evidence="1 2">NCTC13063</strain>
    </source>
</reference>
<evidence type="ECO:0000313" key="2">
    <source>
        <dbReference type="Proteomes" id="UP000255283"/>
    </source>
</evidence>
<dbReference type="InterPro" id="IPR046357">
    <property type="entry name" value="PPIase_dom_sf"/>
</dbReference>
<organism evidence="1 2">
    <name type="scientific">Segatella buccae</name>
    <dbReference type="NCBI Taxonomy" id="28126"/>
    <lineage>
        <taxon>Bacteria</taxon>
        <taxon>Pseudomonadati</taxon>
        <taxon>Bacteroidota</taxon>
        <taxon>Bacteroidia</taxon>
        <taxon>Bacteroidales</taxon>
        <taxon>Prevotellaceae</taxon>
        <taxon>Segatella</taxon>
    </lineage>
</organism>
<dbReference type="Proteomes" id="UP000255283">
    <property type="component" value="Unassembled WGS sequence"/>
</dbReference>
<name>A0AAQ1UGG5_9BACT</name>
<accession>A0AAQ1UGG5</accession>
<dbReference type="GeneID" id="93536344"/>
<dbReference type="EMBL" id="UGTJ01000001">
    <property type="protein sequence ID" value="SUB79561.1"/>
    <property type="molecule type" value="Genomic_DNA"/>
</dbReference>
<evidence type="ECO:0008006" key="3">
    <source>
        <dbReference type="Google" id="ProtNLM"/>
    </source>
</evidence>
<dbReference type="AlphaFoldDB" id="A0AAQ1UGG5"/>